<dbReference type="RefSeq" id="WP_154556495.1">
    <property type="nucleotide sequence ID" value="NZ_VUMR01000054.1"/>
</dbReference>
<dbReference type="PANTHER" id="PTHR35004:SF8">
    <property type="entry name" value="TRANSPOSASE RV3428C-RELATED"/>
    <property type="match status" value="1"/>
</dbReference>
<dbReference type="NCBIfam" id="NF033546">
    <property type="entry name" value="transpos_IS21"/>
    <property type="match status" value="1"/>
</dbReference>
<dbReference type="GO" id="GO:0015074">
    <property type="term" value="P:DNA integration"/>
    <property type="evidence" value="ECO:0007669"/>
    <property type="project" value="InterPro"/>
</dbReference>
<dbReference type="Pfam" id="PF22483">
    <property type="entry name" value="Mu-transpos_C_2"/>
    <property type="match status" value="1"/>
</dbReference>
<evidence type="ECO:0000313" key="2">
    <source>
        <dbReference type="EMBL" id="MSS56940.1"/>
    </source>
</evidence>
<feature type="domain" description="Integrase catalytic" evidence="1">
    <location>
        <begin position="131"/>
        <end position="312"/>
    </location>
</feature>
<proteinExistence type="predicted"/>
<dbReference type="PROSITE" id="PS50994">
    <property type="entry name" value="INTEGRASE"/>
    <property type="match status" value="1"/>
</dbReference>
<evidence type="ECO:0000313" key="3">
    <source>
        <dbReference type="Proteomes" id="UP000434241"/>
    </source>
</evidence>
<dbReference type="AlphaFoldDB" id="A0A6N7V453"/>
<dbReference type="PANTHER" id="PTHR35004">
    <property type="entry name" value="TRANSPOSASE RV3428C-RELATED"/>
    <property type="match status" value="1"/>
</dbReference>
<comment type="caution">
    <text evidence="2">The sequence shown here is derived from an EMBL/GenBank/DDBJ whole genome shotgun (WGS) entry which is preliminary data.</text>
</comment>
<sequence>MRDVKKVLEMRSQNYSQRQISVSLKISRDTIRKIFNVADDKKVCWSSVKDLSESDVQNLLFEQEMKINLSIKQPDFDYIHKELLKPGTTIKLLWEEYVDDCRSIKSPFYQYSYFCERYRDYVKKHNLTMHINHKPGDKMMVDWNGTRMYVYDRYTGEAIPAYLFEATLPFSMYSYVQACPSMKINDWVDCHIQAYRYFGGVTRLLIPDNLKVGIIQNKKYEDPILNKSYQEMADYYDTTIIPTRVRKPKDKAAVEGAVGDCTVAIVGKLRNRKFFSFEDLNKAIIKELDNFNNRPFQKKEGSRKSVYLDEELPFMKAQPEQPFELSVWKRAKVQLNYHISIEKMNYSVPYEYVGNYVDVKVTKRTVTVYYKMNQICTHDRLYGRINQYSTNESHMPENHQKFQWNKDRFMKWAASIGDNTSILVSKLFDRYKVEEQAYKGCMSLLKLSDKYGKTRLENACQLALDHISQPGYKNIKMILQSNQDLKDKNDNVQSECDMHAFVRGKDYYGGKNNG</sequence>
<name>A0A6N7V453_9FIRM</name>
<protein>
    <submittedName>
        <fullName evidence="2">IS21 family transposase</fullName>
    </submittedName>
</protein>
<dbReference type="Proteomes" id="UP000434241">
    <property type="component" value="Unassembled WGS sequence"/>
</dbReference>
<accession>A0A6N7V453</accession>
<organism evidence="2 3">
    <name type="scientific">Holdemanella porci</name>
    <dbReference type="NCBI Taxonomy" id="2652276"/>
    <lineage>
        <taxon>Bacteria</taxon>
        <taxon>Bacillati</taxon>
        <taxon>Bacillota</taxon>
        <taxon>Erysipelotrichia</taxon>
        <taxon>Erysipelotrichales</taxon>
        <taxon>Erysipelotrichaceae</taxon>
        <taxon>Holdemanella</taxon>
    </lineage>
</organism>
<dbReference type="InterPro" id="IPR054353">
    <property type="entry name" value="IstA-like_C"/>
</dbReference>
<gene>
    <name evidence="2" type="ORF">FYJ55_08620</name>
</gene>
<evidence type="ECO:0000259" key="1">
    <source>
        <dbReference type="PROSITE" id="PS50994"/>
    </source>
</evidence>
<dbReference type="InterPro" id="IPR001584">
    <property type="entry name" value="Integrase_cat-core"/>
</dbReference>
<keyword evidence="3" id="KW-1185">Reference proteome</keyword>
<dbReference type="GeneID" id="93159345"/>
<dbReference type="EMBL" id="VUMR01000054">
    <property type="protein sequence ID" value="MSS56940.1"/>
    <property type="molecule type" value="Genomic_DNA"/>
</dbReference>
<reference evidence="2 3" key="1">
    <citation type="submission" date="2019-08" db="EMBL/GenBank/DDBJ databases">
        <title>In-depth cultivation of the pig gut microbiome towards novel bacterial diversity and tailored functional studies.</title>
        <authorList>
            <person name="Wylensek D."/>
            <person name="Hitch T.C.A."/>
            <person name="Clavel T."/>
        </authorList>
    </citation>
    <scope>NUCLEOTIDE SEQUENCE [LARGE SCALE GENOMIC DNA]</scope>
    <source>
        <strain evidence="2 3">LKV-472-APC-3</strain>
    </source>
</reference>